<keyword evidence="1" id="KW-1133">Transmembrane helix</keyword>
<evidence type="ECO:0000313" key="4">
    <source>
        <dbReference type="Proteomes" id="UP000240931"/>
    </source>
</evidence>
<feature type="transmembrane region" description="Helical" evidence="1">
    <location>
        <begin position="7"/>
        <end position="27"/>
    </location>
</feature>
<protein>
    <submittedName>
        <fullName evidence="2">G044 protein</fullName>
    </submittedName>
</protein>
<reference evidence="4" key="2">
    <citation type="submission" date="2017-10" db="EMBL/GenBank/DDBJ databases">
        <authorList>
            <person name="Skurnik M."/>
        </authorList>
    </citation>
    <scope>NUCLEOTIDE SEQUENCE [LARGE SCALE GENOMIC DNA]</scope>
</reference>
<evidence type="ECO:0000256" key="1">
    <source>
        <dbReference type="SAM" id="Phobius"/>
    </source>
</evidence>
<dbReference type="Proteomes" id="UP000317227">
    <property type="component" value="Segment"/>
</dbReference>
<evidence type="ECO:0000313" key="5">
    <source>
        <dbReference type="Proteomes" id="UP000317227"/>
    </source>
</evidence>
<dbReference type="OrthoDB" id="35906at10239"/>
<dbReference type="GeneID" id="40100462"/>
<feature type="transmembrane region" description="Helical" evidence="1">
    <location>
        <begin position="64"/>
        <end position="94"/>
    </location>
</feature>
<proteinExistence type="predicted"/>
<dbReference type="RefSeq" id="YP_009623654.1">
    <property type="nucleotide sequence ID" value="NC_042116.1"/>
</dbReference>
<keyword evidence="4" id="KW-1185">Reference proteome</keyword>
<keyword evidence="1" id="KW-0812">Transmembrane</keyword>
<dbReference type="EMBL" id="LT960551">
    <property type="protein sequence ID" value="SOK58321.1"/>
    <property type="molecule type" value="Genomic_DNA"/>
</dbReference>
<gene>
    <name evidence="2" type="primary">g044</name>
</gene>
<dbReference type="EMBL" id="LR596615">
    <property type="protein sequence ID" value="VUE36090.1"/>
    <property type="molecule type" value="Genomic_DNA"/>
</dbReference>
<keyword evidence="1" id="KW-0472">Membrane</keyword>
<evidence type="ECO:0000313" key="2">
    <source>
        <dbReference type="EMBL" id="SOK58321.1"/>
    </source>
</evidence>
<reference evidence="2" key="1">
    <citation type="submission" date="2017-10" db="EMBL/GenBank/DDBJ databases">
        <authorList>
            <person name="Banno H."/>
            <person name="Chua N.-H."/>
        </authorList>
    </citation>
    <scope>NUCLEOTIDE SEQUENCE [LARGE SCALE GENOMIC DNA]</scope>
</reference>
<reference evidence="3 5" key="3">
    <citation type="submission" date="2019-06" db="EMBL/GenBank/DDBJ databases">
        <authorList>
            <person name="Bower L."/>
            <person name="Leinonen R."/>
        </authorList>
    </citation>
    <scope>NUCLEOTIDE SEQUENCE [LARGE SCALE GENOMIC DNA]</scope>
</reference>
<accession>A0A2C9CX05</accession>
<dbReference type="Proteomes" id="UP000240931">
    <property type="component" value="Segment"/>
</dbReference>
<dbReference type="KEGG" id="vg:40100462"/>
<name>A0A2C9CX05_9CAUD</name>
<sequence>MNGFDILILCYIFIGISISGYIIYSYIHGVYVYFKQLYTAKVVRPSRIKIQFGYSLFDSNYDHWGIVIGISFLFTLMHVVCALLIWPVFSIWLISYTIKVARIKNFGDGDY</sequence>
<organism evidence="2 4">
    <name type="scientific">Yersinia phage fHe-Yen9-04</name>
    <dbReference type="NCBI Taxonomy" id="2052742"/>
    <lineage>
        <taxon>Viruses</taxon>
        <taxon>Duplodnaviria</taxon>
        <taxon>Heunggongvirae</taxon>
        <taxon>Uroviricota</taxon>
        <taxon>Caudoviricetes</taxon>
        <taxon>Eneladusvirus</taxon>
        <taxon>Eneladusvirus Yen904</taxon>
    </lineage>
</organism>
<evidence type="ECO:0000313" key="3">
    <source>
        <dbReference type="EMBL" id="VUE36090.1"/>
    </source>
</evidence>